<reference evidence="2" key="1">
    <citation type="journal article" date="2022" name="bioRxiv">
        <title>Sequencing and chromosome-scale assembly of the giantPleurodeles waltlgenome.</title>
        <authorList>
            <person name="Brown T."/>
            <person name="Elewa A."/>
            <person name="Iarovenko S."/>
            <person name="Subramanian E."/>
            <person name="Araus A.J."/>
            <person name="Petzold A."/>
            <person name="Susuki M."/>
            <person name="Suzuki K.-i.T."/>
            <person name="Hayashi T."/>
            <person name="Toyoda A."/>
            <person name="Oliveira C."/>
            <person name="Osipova E."/>
            <person name="Leigh N.D."/>
            <person name="Simon A."/>
            <person name="Yun M.H."/>
        </authorList>
    </citation>
    <scope>NUCLEOTIDE SEQUENCE</scope>
    <source>
        <strain evidence="2">20211129_DDA</strain>
        <tissue evidence="2">Liver</tissue>
    </source>
</reference>
<sequence length="114" mass="11649">GTGPAAFLAHEVQIVGRGAGTGSVAFPGQEGQRVDRGQGTGPAAFPGQEGRGWTEGWAQVLLLSLARRAEGGQRDGHRSCCFTWPGGQRVERGLGTGPAAFHAQEGQIVGRGAG</sequence>
<organism evidence="2 3">
    <name type="scientific">Pleurodeles waltl</name>
    <name type="common">Iberian ribbed newt</name>
    <dbReference type="NCBI Taxonomy" id="8319"/>
    <lineage>
        <taxon>Eukaryota</taxon>
        <taxon>Metazoa</taxon>
        <taxon>Chordata</taxon>
        <taxon>Craniata</taxon>
        <taxon>Vertebrata</taxon>
        <taxon>Euteleostomi</taxon>
        <taxon>Amphibia</taxon>
        <taxon>Batrachia</taxon>
        <taxon>Caudata</taxon>
        <taxon>Salamandroidea</taxon>
        <taxon>Salamandridae</taxon>
        <taxon>Pleurodelinae</taxon>
        <taxon>Pleurodeles</taxon>
    </lineage>
</organism>
<feature type="non-terminal residue" evidence="2">
    <location>
        <position position="114"/>
    </location>
</feature>
<evidence type="ECO:0000313" key="3">
    <source>
        <dbReference type="Proteomes" id="UP001066276"/>
    </source>
</evidence>
<feature type="non-terminal residue" evidence="2">
    <location>
        <position position="1"/>
    </location>
</feature>
<comment type="caution">
    <text evidence="2">The sequence shown here is derived from an EMBL/GenBank/DDBJ whole genome shotgun (WGS) entry which is preliminary data.</text>
</comment>
<accession>A0AAV7MRY2</accession>
<name>A0AAV7MRY2_PLEWA</name>
<feature type="region of interest" description="Disordered" evidence="1">
    <location>
        <begin position="19"/>
        <end position="51"/>
    </location>
</feature>
<protein>
    <submittedName>
        <fullName evidence="2">Uncharacterized protein</fullName>
    </submittedName>
</protein>
<dbReference type="AlphaFoldDB" id="A0AAV7MRY2"/>
<gene>
    <name evidence="2" type="ORF">NDU88_000468</name>
</gene>
<proteinExistence type="predicted"/>
<dbReference type="EMBL" id="JANPWB010000013">
    <property type="protein sequence ID" value="KAJ1103040.1"/>
    <property type="molecule type" value="Genomic_DNA"/>
</dbReference>
<keyword evidence="3" id="KW-1185">Reference proteome</keyword>
<evidence type="ECO:0000256" key="1">
    <source>
        <dbReference type="SAM" id="MobiDB-lite"/>
    </source>
</evidence>
<evidence type="ECO:0000313" key="2">
    <source>
        <dbReference type="EMBL" id="KAJ1103040.1"/>
    </source>
</evidence>
<dbReference type="Proteomes" id="UP001066276">
    <property type="component" value="Chromosome 9"/>
</dbReference>